<dbReference type="Gene3D" id="3.30.565.10">
    <property type="entry name" value="Histidine kinase-like ATPase, C-terminal domain"/>
    <property type="match status" value="1"/>
</dbReference>
<dbReference type="CDD" id="cd00082">
    <property type="entry name" value="HisKA"/>
    <property type="match status" value="1"/>
</dbReference>
<feature type="transmembrane region" description="Helical" evidence="7">
    <location>
        <begin position="21"/>
        <end position="40"/>
    </location>
</feature>
<dbReference type="PANTHER" id="PTHR43711:SF1">
    <property type="entry name" value="HISTIDINE KINASE 1"/>
    <property type="match status" value="1"/>
</dbReference>
<dbReference type="Proteomes" id="UP001600165">
    <property type="component" value="Unassembled WGS sequence"/>
</dbReference>
<dbReference type="InterPro" id="IPR036890">
    <property type="entry name" value="HATPase_C_sf"/>
</dbReference>
<dbReference type="Pfam" id="PF02518">
    <property type="entry name" value="HATPase_c"/>
    <property type="match status" value="1"/>
</dbReference>
<name>A0ABW6ILP0_9CYAN</name>
<dbReference type="SUPFAM" id="SSF55874">
    <property type="entry name" value="ATPase domain of HSP90 chaperone/DNA topoisomerase II/histidine kinase"/>
    <property type="match status" value="1"/>
</dbReference>
<dbReference type="Pfam" id="PF00512">
    <property type="entry name" value="HisKA"/>
    <property type="match status" value="1"/>
</dbReference>
<keyword evidence="10" id="KW-1185">Reference proteome</keyword>
<dbReference type="InterPro" id="IPR050736">
    <property type="entry name" value="Sensor_HK_Regulatory"/>
</dbReference>
<dbReference type="GO" id="GO:0004673">
    <property type="term" value="F:protein histidine kinase activity"/>
    <property type="evidence" value="ECO:0007669"/>
    <property type="project" value="UniProtKB-EC"/>
</dbReference>
<dbReference type="InterPro" id="IPR004358">
    <property type="entry name" value="Sig_transdc_His_kin-like_C"/>
</dbReference>
<evidence type="ECO:0000256" key="6">
    <source>
        <dbReference type="ARBA" id="ARBA00023012"/>
    </source>
</evidence>
<dbReference type="InterPro" id="IPR049835">
    <property type="entry name" value="RppB"/>
</dbReference>
<keyword evidence="4 9" id="KW-0808">Transferase</keyword>
<dbReference type="EC" id="2.7.13.3" evidence="2"/>
<dbReference type="PROSITE" id="PS50109">
    <property type="entry name" value="HIS_KIN"/>
    <property type="match status" value="1"/>
</dbReference>
<evidence type="ECO:0000256" key="2">
    <source>
        <dbReference type="ARBA" id="ARBA00012438"/>
    </source>
</evidence>
<dbReference type="PRINTS" id="PR00344">
    <property type="entry name" value="BCTRLSENSOR"/>
</dbReference>
<dbReference type="InterPro" id="IPR036097">
    <property type="entry name" value="HisK_dim/P_sf"/>
</dbReference>
<comment type="catalytic activity">
    <reaction evidence="1">
        <text>ATP + protein L-histidine = ADP + protein N-phospho-L-histidine.</text>
        <dbReference type="EC" id="2.7.13.3"/>
    </reaction>
</comment>
<gene>
    <name evidence="9" type="primary">rppB</name>
    <name evidence="9" type="ORF">ACFVKH_19730</name>
</gene>
<dbReference type="PANTHER" id="PTHR43711">
    <property type="entry name" value="TWO-COMPONENT HISTIDINE KINASE"/>
    <property type="match status" value="1"/>
</dbReference>
<dbReference type="InterPro" id="IPR003661">
    <property type="entry name" value="HisK_dim/P_dom"/>
</dbReference>
<sequence>MAWDTASTPNKLFRRSRRQLTVWYTGVMAVVLGLSGFWVYEAIAHAHRVTADRELKSVAETVHNALEKTLTTNGQINGVSPNLLPNLCVAGEPCRVPFEPSRGHHGGGLYRGSYYFQVLSPERELMATAGTFPEGLPITSPEIAWQTLWDGEGTQYRQIALPIYDLNDQTYLGTLLVGRSFGDFAHYLTTIRWIILLSLPITMGLIAIASWWLAGLAMQPVQVSYRKIQQFTADAAHELRTPLTATQATAESVMRLPHISDEEAREMLQVITRQNHRLTSLVSDLLLLSRLDVQSTTAIAPCCLQDVLSDIEEELAALAIANDIQLILELPDEKPVTVIGNEEQLYRMVLNIVSNALQHTPLAGKVIIRLRQSVRTAFPEGEKRQALIIVEDTGTGIVPDEQLRIFDRFYRVNKDRSRQSGGSGLGLAISLAIAKAHEGSIQVQSQPGKGSAFTITLPLSS</sequence>
<keyword evidence="7" id="KW-0472">Membrane</keyword>
<dbReference type="SMART" id="SM00387">
    <property type="entry name" value="HATPase_c"/>
    <property type="match status" value="1"/>
</dbReference>
<proteinExistence type="predicted"/>
<evidence type="ECO:0000256" key="5">
    <source>
        <dbReference type="ARBA" id="ARBA00022777"/>
    </source>
</evidence>
<evidence type="ECO:0000256" key="1">
    <source>
        <dbReference type="ARBA" id="ARBA00000085"/>
    </source>
</evidence>
<keyword evidence="3" id="KW-0597">Phosphoprotein</keyword>
<evidence type="ECO:0000256" key="7">
    <source>
        <dbReference type="SAM" id="Phobius"/>
    </source>
</evidence>
<dbReference type="SMART" id="SM00388">
    <property type="entry name" value="HisKA"/>
    <property type="match status" value="1"/>
</dbReference>
<dbReference type="NCBIfam" id="NF041735">
    <property type="entry name" value="hist_kin_RppB"/>
    <property type="match status" value="1"/>
</dbReference>
<reference evidence="9 10" key="1">
    <citation type="submission" date="2024-10" db="EMBL/GenBank/DDBJ databases">
        <authorList>
            <person name="Ratan Roy A."/>
            <person name="Morales Sandoval P.H."/>
            <person name="De Los Santos Villalobos S."/>
            <person name="Chakraborty S."/>
            <person name="Mukherjee J."/>
        </authorList>
    </citation>
    <scope>NUCLEOTIDE SEQUENCE [LARGE SCALE GENOMIC DNA]</scope>
    <source>
        <strain evidence="9 10">S1</strain>
    </source>
</reference>
<feature type="domain" description="Histidine kinase" evidence="8">
    <location>
        <begin position="234"/>
        <end position="461"/>
    </location>
</feature>
<organism evidence="9 10">
    <name type="scientific">Almyronema epifaneia S1</name>
    <dbReference type="NCBI Taxonomy" id="2991925"/>
    <lineage>
        <taxon>Bacteria</taxon>
        <taxon>Bacillati</taxon>
        <taxon>Cyanobacteriota</taxon>
        <taxon>Cyanophyceae</taxon>
        <taxon>Nodosilineales</taxon>
        <taxon>Nodosilineaceae</taxon>
        <taxon>Almyronema</taxon>
        <taxon>Almyronema epifaneia</taxon>
    </lineage>
</organism>
<dbReference type="InterPro" id="IPR003594">
    <property type="entry name" value="HATPase_dom"/>
</dbReference>
<keyword evidence="7" id="KW-0812">Transmembrane</keyword>
<feature type="transmembrane region" description="Helical" evidence="7">
    <location>
        <begin position="193"/>
        <end position="217"/>
    </location>
</feature>
<keyword evidence="6" id="KW-0902">Two-component regulatory system</keyword>
<evidence type="ECO:0000313" key="10">
    <source>
        <dbReference type="Proteomes" id="UP001600165"/>
    </source>
</evidence>
<comment type="caution">
    <text evidence="9">The sequence shown here is derived from an EMBL/GenBank/DDBJ whole genome shotgun (WGS) entry which is preliminary data.</text>
</comment>
<dbReference type="EMBL" id="JBHZOL010000111">
    <property type="protein sequence ID" value="MFE4108517.1"/>
    <property type="molecule type" value="Genomic_DNA"/>
</dbReference>
<keyword evidence="5 9" id="KW-0418">Kinase</keyword>
<dbReference type="Gene3D" id="1.10.287.130">
    <property type="match status" value="1"/>
</dbReference>
<dbReference type="SUPFAM" id="SSF47384">
    <property type="entry name" value="Homodimeric domain of signal transducing histidine kinase"/>
    <property type="match status" value="1"/>
</dbReference>
<evidence type="ECO:0000256" key="4">
    <source>
        <dbReference type="ARBA" id="ARBA00022679"/>
    </source>
</evidence>
<protein>
    <recommendedName>
        <fullName evidence="2">histidine kinase</fullName>
        <ecNumber evidence="2">2.7.13.3</ecNumber>
    </recommendedName>
</protein>
<evidence type="ECO:0000313" key="9">
    <source>
        <dbReference type="EMBL" id="MFE4108517.1"/>
    </source>
</evidence>
<dbReference type="InterPro" id="IPR005467">
    <property type="entry name" value="His_kinase_dom"/>
</dbReference>
<evidence type="ECO:0000256" key="3">
    <source>
        <dbReference type="ARBA" id="ARBA00022553"/>
    </source>
</evidence>
<dbReference type="RefSeq" id="WP_377968146.1">
    <property type="nucleotide sequence ID" value="NZ_JBHZOL010000111.1"/>
</dbReference>
<accession>A0ABW6ILP0</accession>
<evidence type="ECO:0000259" key="8">
    <source>
        <dbReference type="PROSITE" id="PS50109"/>
    </source>
</evidence>
<keyword evidence="7" id="KW-1133">Transmembrane helix</keyword>